<keyword evidence="6" id="KW-1133">Transmembrane helix</keyword>
<keyword evidence="3 6" id="KW-0285">Flavoprotein</keyword>
<dbReference type="InterPro" id="IPR007329">
    <property type="entry name" value="FMN-bd"/>
</dbReference>
<keyword evidence="1 6" id="KW-0813">Transport</keyword>
<dbReference type="AlphaFoldDB" id="A0A938ZE19"/>
<evidence type="ECO:0000256" key="3">
    <source>
        <dbReference type="ARBA" id="ARBA00022630"/>
    </source>
</evidence>
<dbReference type="PANTHER" id="PTHR36118:SF1">
    <property type="entry name" value="ION-TRANSLOCATING OXIDOREDUCTASE COMPLEX SUBUNIT G"/>
    <property type="match status" value="1"/>
</dbReference>
<evidence type="ECO:0000256" key="6">
    <source>
        <dbReference type="HAMAP-Rule" id="MF_00479"/>
    </source>
</evidence>
<proteinExistence type="inferred from homology"/>
<dbReference type="GO" id="GO:0022900">
    <property type="term" value="P:electron transport chain"/>
    <property type="evidence" value="ECO:0007669"/>
    <property type="project" value="UniProtKB-UniRule"/>
</dbReference>
<keyword evidence="4 6" id="KW-0288">FMN</keyword>
<dbReference type="Pfam" id="PF04205">
    <property type="entry name" value="FMN_bind"/>
    <property type="match status" value="1"/>
</dbReference>
<evidence type="ECO:0000256" key="5">
    <source>
        <dbReference type="ARBA" id="ARBA00022982"/>
    </source>
</evidence>
<comment type="function">
    <text evidence="6">Part of a membrane-bound complex that couples electron transfer with translocation of ions across the membrane.</text>
</comment>
<evidence type="ECO:0000259" key="7">
    <source>
        <dbReference type="SMART" id="SM00900"/>
    </source>
</evidence>
<gene>
    <name evidence="6" type="primary">rnfG</name>
    <name evidence="8" type="ORF">JTJ23_07860</name>
</gene>
<keyword evidence="6" id="KW-0812">Transmembrane</keyword>
<protein>
    <recommendedName>
        <fullName evidence="6">Ion-translocating oxidoreductase complex subunit G</fullName>
        <ecNumber evidence="6">7.-.-.-</ecNumber>
    </recommendedName>
    <alternativeName>
        <fullName evidence="6">Rnf electron transport complex subunit G</fullName>
    </alternativeName>
</protein>
<organism evidence="8 9">
    <name type="scientific">Fusicatenibacter saccharivorans</name>
    <dbReference type="NCBI Taxonomy" id="1150298"/>
    <lineage>
        <taxon>Bacteria</taxon>
        <taxon>Bacillati</taxon>
        <taxon>Bacillota</taxon>
        <taxon>Clostridia</taxon>
        <taxon>Lachnospirales</taxon>
        <taxon>Lachnospiraceae</taxon>
        <taxon>Fusicatenibacter</taxon>
    </lineage>
</organism>
<name>A0A938ZE19_9FIRM</name>
<feature type="domain" description="FMN-binding" evidence="7">
    <location>
        <begin position="107"/>
        <end position="196"/>
    </location>
</feature>
<keyword evidence="6" id="KW-1278">Translocase</keyword>
<dbReference type="InterPro" id="IPR010209">
    <property type="entry name" value="Ion_transpt_RnfG/RsxG"/>
</dbReference>
<dbReference type="Proteomes" id="UP000737612">
    <property type="component" value="Unassembled WGS sequence"/>
</dbReference>
<accession>A0A938ZE19</accession>
<comment type="subunit">
    <text evidence="6">The complex is composed of six subunits: RnfA, RnfB, RnfC, RnfD, RnfE and RnfG.</text>
</comment>
<evidence type="ECO:0000256" key="4">
    <source>
        <dbReference type="ARBA" id="ARBA00022643"/>
    </source>
</evidence>
<evidence type="ECO:0000256" key="1">
    <source>
        <dbReference type="ARBA" id="ARBA00022448"/>
    </source>
</evidence>
<dbReference type="EMBL" id="JAFHBD010000032">
    <property type="protein sequence ID" value="MBN2953505.1"/>
    <property type="molecule type" value="Genomic_DNA"/>
</dbReference>
<dbReference type="EC" id="7.-.-.-" evidence="6"/>
<evidence type="ECO:0000256" key="2">
    <source>
        <dbReference type="ARBA" id="ARBA00022553"/>
    </source>
</evidence>
<comment type="similarity">
    <text evidence="6">Belongs to the RnfG family.</text>
</comment>
<dbReference type="GO" id="GO:0009055">
    <property type="term" value="F:electron transfer activity"/>
    <property type="evidence" value="ECO:0007669"/>
    <property type="project" value="InterPro"/>
</dbReference>
<dbReference type="GO" id="GO:0005886">
    <property type="term" value="C:plasma membrane"/>
    <property type="evidence" value="ECO:0007669"/>
    <property type="project" value="UniProtKB-SubCell"/>
</dbReference>
<keyword evidence="6" id="KW-1003">Cell membrane</keyword>
<comment type="subcellular location">
    <subcellularLocation>
        <location evidence="6">Cell membrane</location>
        <topology evidence="6">Single-pass membrane protein</topology>
    </subcellularLocation>
</comment>
<dbReference type="PANTHER" id="PTHR36118">
    <property type="entry name" value="ION-TRANSLOCATING OXIDOREDUCTASE COMPLEX SUBUNIT G"/>
    <property type="match status" value="1"/>
</dbReference>
<sequence length="212" mass="22103">MNKIIKNALILAAITLIAGLLLGAAHQVTLEPIQKQQEKEKQESCQNVFPEAASFEEVTMSDAQQAELTAALIGHGFEAQTIDELLLAKDASGATIGLVEIISTTEGYGGGMQFSMGIASDGTTKGISFLSLSETAGLGMRADTDDFKNQFKDKNVEAFSYTKSGASADDEIDALSGATLTTNAVTNGVNVGICCFNYCNESGLLSGEGGNS</sequence>
<comment type="caution">
    <text evidence="8">The sequence shown here is derived from an EMBL/GenBank/DDBJ whole genome shotgun (WGS) entry which is preliminary data.</text>
</comment>
<comment type="cofactor">
    <cofactor evidence="6">
        <name>FMN</name>
        <dbReference type="ChEBI" id="CHEBI:58210"/>
    </cofactor>
</comment>
<dbReference type="PIRSF" id="PIRSF006091">
    <property type="entry name" value="E_trnsport_RnfG"/>
    <property type="match status" value="1"/>
</dbReference>
<evidence type="ECO:0000313" key="8">
    <source>
        <dbReference type="EMBL" id="MBN2953505.1"/>
    </source>
</evidence>
<dbReference type="SMART" id="SM00900">
    <property type="entry name" value="FMN_bind"/>
    <property type="match status" value="1"/>
</dbReference>
<reference evidence="8" key="1">
    <citation type="submission" date="2021-02" db="EMBL/GenBank/DDBJ databases">
        <title>Metagenome-assembled genomes from human diarrheal sample B26.</title>
        <authorList>
            <person name="Ateba T.P."/>
            <person name="Alayande K.A."/>
            <person name="Mwanza M."/>
        </authorList>
    </citation>
    <scope>NUCLEOTIDE SEQUENCE</scope>
    <source>
        <strain evidence="8">06WH</strain>
    </source>
</reference>
<dbReference type="GO" id="GO:0010181">
    <property type="term" value="F:FMN binding"/>
    <property type="evidence" value="ECO:0007669"/>
    <property type="project" value="InterPro"/>
</dbReference>
<dbReference type="HAMAP" id="MF_00479">
    <property type="entry name" value="RsxG_RnfG"/>
    <property type="match status" value="1"/>
</dbReference>
<evidence type="ECO:0000313" key="9">
    <source>
        <dbReference type="Proteomes" id="UP000737612"/>
    </source>
</evidence>
<keyword evidence="2 6" id="KW-0597">Phosphoprotein</keyword>
<feature type="modified residue" description="FMN phosphoryl threonine" evidence="6">
    <location>
        <position position="179"/>
    </location>
</feature>
<keyword evidence="5 6" id="KW-0249">Electron transport</keyword>
<keyword evidence="6" id="KW-0472">Membrane</keyword>